<sequence>MAFKEYRVTTLFPADWFYRARIANAASGLCALARHKLFLLARCQARRKSNCLLRRNRNEMLQKILSDGGEEPSKSPKIMTTTKGQKKRRRNSKFFDRGQMPVEDLEINEAQKSDTFDRTPSVLSSDPRTVARSAQSAPENEWQNSSTVRLEDFDDIDYQDMMVNKDPQAKRLASK</sequence>
<evidence type="ECO:0000313" key="3">
    <source>
        <dbReference type="RefSeq" id="XP_070850788.1"/>
    </source>
</evidence>
<feature type="compositionally biased region" description="Polar residues" evidence="1">
    <location>
        <begin position="121"/>
        <end position="148"/>
    </location>
</feature>
<name>A0ABM4TLE0_DROSZ</name>
<dbReference type="GeneID" id="139352483"/>
<organism evidence="2 3">
    <name type="scientific">Drosophila suzukii</name>
    <name type="common">Spotted-wing drosophila fruit fly</name>
    <dbReference type="NCBI Taxonomy" id="28584"/>
    <lineage>
        <taxon>Eukaryota</taxon>
        <taxon>Metazoa</taxon>
        <taxon>Ecdysozoa</taxon>
        <taxon>Arthropoda</taxon>
        <taxon>Hexapoda</taxon>
        <taxon>Insecta</taxon>
        <taxon>Pterygota</taxon>
        <taxon>Neoptera</taxon>
        <taxon>Endopterygota</taxon>
        <taxon>Diptera</taxon>
        <taxon>Brachycera</taxon>
        <taxon>Muscomorpha</taxon>
        <taxon>Ephydroidea</taxon>
        <taxon>Drosophilidae</taxon>
        <taxon>Drosophila</taxon>
        <taxon>Sophophora</taxon>
    </lineage>
</organism>
<evidence type="ECO:0000313" key="2">
    <source>
        <dbReference type="Proteomes" id="UP001652628"/>
    </source>
</evidence>
<keyword evidence="2" id="KW-1185">Reference proteome</keyword>
<gene>
    <name evidence="3" type="primary">LOC139352483</name>
</gene>
<dbReference type="RefSeq" id="XP_070850788.1">
    <property type="nucleotide sequence ID" value="XM_070994687.1"/>
</dbReference>
<protein>
    <submittedName>
        <fullName evidence="3">Uncharacterized protein</fullName>
    </submittedName>
</protein>
<proteinExistence type="predicted"/>
<feature type="region of interest" description="Disordered" evidence="1">
    <location>
        <begin position="66"/>
        <end position="148"/>
    </location>
</feature>
<accession>A0ABM4TLE0</accession>
<evidence type="ECO:0000256" key="1">
    <source>
        <dbReference type="SAM" id="MobiDB-lite"/>
    </source>
</evidence>
<reference evidence="3" key="1">
    <citation type="submission" date="2025-08" db="UniProtKB">
        <authorList>
            <consortium name="RefSeq"/>
        </authorList>
    </citation>
    <scope>IDENTIFICATION</scope>
</reference>
<dbReference type="Proteomes" id="UP001652628">
    <property type="component" value="Chromosome 2R"/>
</dbReference>